<accession>A0A7G2CJK5</accession>
<keyword evidence="3" id="KW-1185">Reference proteome</keyword>
<dbReference type="OrthoDB" id="10684616at2759"/>
<organism evidence="2 3">
    <name type="scientific">Angomonas deanei</name>
    <dbReference type="NCBI Taxonomy" id="59799"/>
    <lineage>
        <taxon>Eukaryota</taxon>
        <taxon>Discoba</taxon>
        <taxon>Euglenozoa</taxon>
        <taxon>Kinetoplastea</taxon>
        <taxon>Metakinetoplastina</taxon>
        <taxon>Trypanosomatida</taxon>
        <taxon>Trypanosomatidae</taxon>
        <taxon>Strigomonadinae</taxon>
        <taxon>Angomonas</taxon>
    </lineage>
</organism>
<feature type="compositionally biased region" description="Polar residues" evidence="1">
    <location>
        <begin position="1"/>
        <end position="15"/>
    </location>
</feature>
<name>A0A7G2CJK5_9TRYP</name>
<evidence type="ECO:0000313" key="2">
    <source>
        <dbReference type="EMBL" id="CAD2220048.1"/>
    </source>
</evidence>
<feature type="compositionally biased region" description="Polar residues" evidence="1">
    <location>
        <begin position="120"/>
        <end position="130"/>
    </location>
</feature>
<reference evidence="2 3" key="1">
    <citation type="submission" date="2020-08" db="EMBL/GenBank/DDBJ databases">
        <authorList>
            <person name="Newling K."/>
            <person name="Davey J."/>
            <person name="Forrester S."/>
        </authorList>
    </citation>
    <scope>NUCLEOTIDE SEQUENCE [LARGE SCALE GENOMIC DNA]</scope>
    <source>
        <strain evidence="3">Crithidia deanei Carvalho (ATCC PRA-265)</strain>
    </source>
</reference>
<feature type="region of interest" description="Disordered" evidence="1">
    <location>
        <begin position="1"/>
        <end position="22"/>
    </location>
</feature>
<evidence type="ECO:0000313" key="3">
    <source>
        <dbReference type="Proteomes" id="UP000515908"/>
    </source>
</evidence>
<feature type="region of interest" description="Disordered" evidence="1">
    <location>
        <begin position="784"/>
        <end position="817"/>
    </location>
</feature>
<evidence type="ECO:0000256" key="1">
    <source>
        <dbReference type="SAM" id="MobiDB-lite"/>
    </source>
</evidence>
<feature type="region of interest" description="Disordered" evidence="1">
    <location>
        <begin position="118"/>
        <end position="138"/>
    </location>
</feature>
<dbReference type="VEuPathDB" id="TriTrypDB:ADEAN_000756200"/>
<dbReference type="EMBL" id="LR877160">
    <property type="protein sequence ID" value="CAD2220048.1"/>
    <property type="molecule type" value="Genomic_DNA"/>
</dbReference>
<gene>
    <name evidence="2" type="ORF">ADEAN_000756200</name>
</gene>
<feature type="region of interest" description="Disordered" evidence="1">
    <location>
        <begin position="1129"/>
        <end position="1167"/>
    </location>
</feature>
<feature type="compositionally biased region" description="Low complexity" evidence="1">
    <location>
        <begin position="1084"/>
        <end position="1102"/>
    </location>
</feature>
<protein>
    <submittedName>
        <fullName evidence="2">Uncharacterized protein</fullName>
    </submittedName>
</protein>
<feature type="region of interest" description="Disordered" evidence="1">
    <location>
        <begin position="1080"/>
        <end position="1102"/>
    </location>
</feature>
<feature type="compositionally biased region" description="Basic and acidic residues" evidence="1">
    <location>
        <begin position="784"/>
        <end position="796"/>
    </location>
</feature>
<sequence>MDNGASSLINPPSQTMSANNSNMYSMSTRGRNSAAPRSISYHHWGVYLHPSVFRFQCSGRQLFHNLHKNGALESVIINQKQQEVLTTPGVKSKHAVEEEIPAVVLLQGLLPRCDAEGKTYNHNYSSPSPTKENKDEKVNRTHKNNMQVILEELYYSAKNGENATSPNPKRCISYDNNPPQLVSFDYEVCAGRQPRFTEEESRHLKKRSTTIAQMSSSRLNGFEEVLPQTSLTPLHPNNFFVPIAESEQQTLQPLLFPREEDGPQDGVKTNVYRQAAAALQNHLYASRVNAQYPLHFYEADSSSDARSKLIRGSVRDQIILGGEGSSLYNSAFLSGLVVALNSLAVNEESSFTIAAPQAYAYTYANSLLNSEGNLSTSGKAMDFQSITQHILRCGSEEVIHITITLTKRVPLTSAIGPSPYLKEAVYFPVLRHTDPSSDKGATPSNNNNMNTNASKTNECHLDESPYYYFLGANTLNYPTVATFTAQGEPEGQNKFLLEKKIEQHLIGEDSFSKRGREFYFSVLRAIHVTLRILIGGYAALPLFNNEDSLQLSQNQDNGRNVASFHDFTFDEALRYYTLHNKDYDPRQFFNLTPHTNLSDRNNAFVKKSSRGVSGSCAFITTNPGTVFRVLHKLYYYRLREPTVINIELGAYNNAHALSHVSGSYTLLNKNNSPNTNNPNNNITIGSLQIPLFLGLILKSIDFETVIQRKLHNTQINQPSSNYTNTFPLCISHVYFQGENMNSDVLGCEKESMGLLLFGVRKNVTNNLAVVDTLLAAHHEELHKQEKTTAEAGKGKADSAGAQKAPGTPSSTSLGENKNNTRAANLQHITDLFFSPSKEEKTYHYFSSYAAARCRRTETHLKLQVNDFDRRLFYNNKKLMASVRDQEEQHSKLNSGNPMNTTGINHNPKNYPFFFSDPRSCLSTVRTFLAEICILLEFLQQEKAIFYSQNSNRANSSHNEPHSTDVFAEPFERHFPNYCKRIEKGRHLRSYVLLGTPLDENTSGSNTSEGGGREHISYESVFQSVNQSFRCNSSADLKNRILFNIIGKCFNVLLLLTFNVDENEARPTSYKHGYDYYFPSPNRTASQNANSHQNNNNRSSTEVNNMVNTSGPCTENVSFVSMRDVSRGTSQSQSSAMHPINTDPPIQPDHARLESEATPSCSPSSHYSSEHYDEFKKFRYNYMFEVYHYISFCFYGLEGFQSLSADFIHAALAYHPKEISLYMLKILILVKQHTRAGDTVGREEEELFLSADNTKSVPDQDSPTVQGEKGAIQECFDIIDLLLVEEREFAVQGDLELNHQANTNHVSHMQVWEEKKRSVESLRQVCRHVFEFRGEIHKQKTYISDLLDAEHNGYLKGTLQLV</sequence>
<proteinExistence type="predicted"/>
<dbReference type="Proteomes" id="UP000515908">
    <property type="component" value="Chromosome 16"/>
</dbReference>
<feature type="compositionally biased region" description="Polar residues" evidence="1">
    <location>
        <begin position="807"/>
        <end position="817"/>
    </location>
</feature>